<dbReference type="AlphaFoldDB" id="A0A0F8WHI3"/>
<name>A0A0F8WHI3_9ZZZZ</name>
<evidence type="ECO:0000313" key="1">
    <source>
        <dbReference type="EMBL" id="KKK56332.1"/>
    </source>
</evidence>
<feature type="non-terminal residue" evidence="1">
    <location>
        <position position="1"/>
    </location>
</feature>
<proteinExistence type="predicted"/>
<sequence>QCRWPTLGAWNSGAFQLLSSALSYWLRGGGILGGRANDSNRYLHRSFLKVEPTNQRIVEAKLDPLNAIIYNLQSKPVPFNGSSKSGFPGAFDVWIGSVIRMKHQAILTLEFWMLQ</sequence>
<dbReference type="EMBL" id="LAZR01065049">
    <property type="protein sequence ID" value="KKK56332.1"/>
    <property type="molecule type" value="Genomic_DNA"/>
</dbReference>
<reference evidence="1" key="1">
    <citation type="journal article" date="2015" name="Nature">
        <title>Complex archaea that bridge the gap between prokaryotes and eukaryotes.</title>
        <authorList>
            <person name="Spang A."/>
            <person name="Saw J.H."/>
            <person name="Jorgensen S.L."/>
            <person name="Zaremba-Niedzwiedzka K."/>
            <person name="Martijn J."/>
            <person name="Lind A.E."/>
            <person name="van Eijk R."/>
            <person name="Schleper C."/>
            <person name="Guy L."/>
            <person name="Ettema T.J."/>
        </authorList>
    </citation>
    <scope>NUCLEOTIDE SEQUENCE</scope>
</reference>
<organism evidence="1">
    <name type="scientific">marine sediment metagenome</name>
    <dbReference type="NCBI Taxonomy" id="412755"/>
    <lineage>
        <taxon>unclassified sequences</taxon>
        <taxon>metagenomes</taxon>
        <taxon>ecological metagenomes</taxon>
    </lineage>
</organism>
<protein>
    <submittedName>
        <fullName evidence="1">Uncharacterized protein</fullName>
    </submittedName>
</protein>
<gene>
    <name evidence="1" type="ORF">LCGC14_3065600</name>
</gene>
<accession>A0A0F8WHI3</accession>
<comment type="caution">
    <text evidence="1">The sequence shown here is derived from an EMBL/GenBank/DDBJ whole genome shotgun (WGS) entry which is preliminary data.</text>
</comment>